<dbReference type="Gene3D" id="1.10.287.130">
    <property type="match status" value="1"/>
</dbReference>
<dbReference type="InterPro" id="IPR029016">
    <property type="entry name" value="GAF-like_dom_sf"/>
</dbReference>
<dbReference type="eggNOG" id="COG5002">
    <property type="taxonomic scope" value="Bacteria"/>
</dbReference>
<keyword evidence="3" id="KW-0378">Hydrolase</keyword>
<dbReference type="InterPro" id="IPR052016">
    <property type="entry name" value="Bact_Sigma-Reg"/>
</dbReference>
<evidence type="ECO:0000313" key="5">
    <source>
        <dbReference type="EMBL" id="ACK65764.1"/>
    </source>
</evidence>
<dbReference type="eggNOG" id="COG2203">
    <property type="taxonomic scope" value="Bacteria"/>
</dbReference>
<comment type="catalytic activity">
    <reaction evidence="1">
        <text>ATP + protein L-histidine = ADP + protein N-phospho-L-histidine.</text>
        <dbReference type="EC" id="2.7.13.3"/>
    </reaction>
</comment>
<dbReference type="SUPFAM" id="SSF55781">
    <property type="entry name" value="GAF domain-like"/>
    <property type="match status" value="5"/>
</dbReference>
<dbReference type="RefSeq" id="WP_012595037.1">
    <property type="nucleotide sequence ID" value="NC_011726.1"/>
</dbReference>
<dbReference type="KEGG" id="cyp:PCC8801_1716"/>
<dbReference type="PROSITE" id="PS50046">
    <property type="entry name" value="PHYTOCHROME_2"/>
    <property type="match status" value="4"/>
</dbReference>
<dbReference type="SMART" id="SM00091">
    <property type="entry name" value="PAS"/>
    <property type="match status" value="1"/>
</dbReference>
<dbReference type="eggNOG" id="COG4251">
    <property type="taxonomic scope" value="Bacteria"/>
</dbReference>
<dbReference type="Pfam" id="PF00989">
    <property type="entry name" value="PAS"/>
    <property type="match status" value="1"/>
</dbReference>
<evidence type="ECO:0000313" key="6">
    <source>
        <dbReference type="Proteomes" id="UP000008204"/>
    </source>
</evidence>
<dbReference type="InterPro" id="IPR000014">
    <property type="entry name" value="PAS"/>
</dbReference>
<feature type="domain" description="Phytochrome chromophore attachment site" evidence="4">
    <location>
        <begin position="423"/>
        <end position="461"/>
    </location>
</feature>
<dbReference type="HOGENOM" id="CLU_002700_0_0_3"/>
<gene>
    <name evidence="5" type="ordered locus">PCC8801_1716</name>
</gene>
<dbReference type="EMBL" id="CP001287">
    <property type="protein sequence ID" value="ACK65764.1"/>
    <property type="molecule type" value="Genomic_DNA"/>
</dbReference>
<dbReference type="GO" id="GO:0006355">
    <property type="term" value="P:regulation of DNA-templated transcription"/>
    <property type="evidence" value="ECO:0007669"/>
    <property type="project" value="InterPro"/>
</dbReference>
<feature type="domain" description="Phytochrome chromophore attachment site" evidence="4">
    <location>
        <begin position="206"/>
        <end position="365"/>
    </location>
</feature>
<dbReference type="SUPFAM" id="SSF47384">
    <property type="entry name" value="Homodimeric domain of signal transducing histidine kinase"/>
    <property type="match status" value="1"/>
</dbReference>
<evidence type="ECO:0000256" key="3">
    <source>
        <dbReference type="ARBA" id="ARBA00022801"/>
    </source>
</evidence>
<dbReference type="GO" id="GO:0000155">
    <property type="term" value="F:phosphorelay sensor kinase activity"/>
    <property type="evidence" value="ECO:0007669"/>
    <property type="project" value="InterPro"/>
</dbReference>
<accession>B7JWR5</accession>
<feature type="domain" description="Phytochrome chromophore attachment site" evidence="4">
    <location>
        <begin position="595"/>
        <end position="734"/>
    </location>
</feature>
<proteinExistence type="predicted"/>
<dbReference type="InterPro" id="IPR003018">
    <property type="entry name" value="GAF"/>
</dbReference>
<name>B7JWR5_RIPO1</name>
<dbReference type="EC" id="2.7.13.3" evidence="2"/>
<dbReference type="CDD" id="cd00082">
    <property type="entry name" value="HisKA"/>
    <property type="match status" value="1"/>
</dbReference>
<dbReference type="Gene3D" id="3.30.450.20">
    <property type="entry name" value="PAS domain"/>
    <property type="match status" value="1"/>
</dbReference>
<dbReference type="SUPFAM" id="SSF55785">
    <property type="entry name" value="PYP-like sensor domain (PAS domain)"/>
    <property type="match status" value="1"/>
</dbReference>
<dbReference type="AlphaFoldDB" id="B7JWR5"/>
<evidence type="ECO:0000259" key="4">
    <source>
        <dbReference type="PROSITE" id="PS50046"/>
    </source>
</evidence>
<dbReference type="GO" id="GO:0016791">
    <property type="term" value="F:phosphatase activity"/>
    <property type="evidence" value="ECO:0007669"/>
    <property type="project" value="TreeGrafter"/>
</dbReference>
<evidence type="ECO:0000256" key="1">
    <source>
        <dbReference type="ARBA" id="ARBA00000085"/>
    </source>
</evidence>
<sequence>MSETNFDLSSSYLAKQQALLAITRQIQQRATLREILELILLKVEQLLNLAWGGIYQFKDNLEKNSDQLIAQTGKFPPCLLKQGEPLETLEGIGLLKGLNKIKLDKNYPYSFQPLNLPNLIGVPIYQTEELWGLLLIYSSVPPHEWQQEDSFWVQQIALSLGIALQQDQMYQQQQQQSERLTQAVEGAVEREKTVAKIIDKIRRSLDLETIFTTATQEVRQLLNSDRVAIYRFNHDWSGKIISDSVGQGWTSLVEKQCQYPMVDPNMGQCQVRSLCNPQLTDTYLKAIEGKIFNPNNLVRVCNNIYEAGFSPCYIEILEEYEAKAYIIVAIYHQDTLWGLLAAYQNANPRQWQDEEINFLVQIGANLGIALDQAQLLNKTRQNQEKLETSLAIALREQKETLAKIAEKERSLSTVIDKIRLTLDLTTIFQTAATEVQKLLEVEHIAIYQFETDGKGRFIFESDPGPFPSVVGQLWDDQFLQQHHSCVINDIKHDQDCCQDQINPFKELGVMSLVMVPLFQGEDLWGLLTAFQHTSSRHWPETDVQLLEQVAHHLSIALQQTHYLQQIRDYAKEQARAVQQEKALSQVIDKIRRTLDLETIFKTTATEVRQLLEADRVAVFQFDPNSHWTSGQFVSEDVSPEFDSALEAKVEDHCFGENHANYYQQGQILAHDDIYQQGLLECHIAILSRFQVRANLVAPLIKGQQLWGLLCIHQCSGPRQWQTSEKEFVAKIANHLGVALQQAQLLQETQQRSQDLQKALEQVKQQKGHLAQVAAQDRALARVIERIRQTLDLETIFSTTTQEVRQMLKCDRVVVYRFNPDWGGEFLYESVGEGWTPLTGESAEQPLWNDTYLQEHQGGRYRYNELFAVDDIYQANLTPCHVELLIQFQVNAFVVVPVFVGDRLWGLLAIYQNSAPRFWEKREIELLKQLANQLGVAVHQSQLLTQTQQQSETLQNTVADLNAIVDNLGDGLIVIDIYGQITRYNRALTEMFNLKDSPQGQHLLEVFPPVLATLLKPIEPDQQKVVTVEVELAQGKIGQALISKIIQGSYGQGTQKCIGAVILIRDVTAEREIEQIKNDFLATVSHELRTPLTSVWALPP</sequence>
<dbReference type="InterPro" id="IPR036097">
    <property type="entry name" value="HisK_dim/P_sf"/>
</dbReference>
<keyword evidence="6" id="KW-1185">Reference proteome</keyword>
<dbReference type="PANTHER" id="PTHR43156:SF2">
    <property type="entry name" value="STAGE II SPORULATION PROTEIN E"/>
    <property type="match status" value="1"/>
</dbReference>
<dbReference type="InterPro" id="IPR013767">
    <property type="entry name" value="PAS_fold"/>
</dbReference>
<organism evidence="5 6">
    <name type="scientific">Rippkaea orientalis (strain PCC 8801 / RF-1)</name>
    <name type="common">Cyanothece sp. (strain PCC 8801)</name>
    <dbReference type="NCBI Taxonomy" id="41431"/>
    <lineage>
        <taxon>Bacteria</taxon>
        <taxon>Bacillati</taxon>
        <taxon>Cyanobacteriota</taxon>
        <taxon>Cyanophyceae</taxon>
        <taxon>Oscillatoriophycideae</taxon>
        <taxon>Chroococcales</taxon>
        <taxon>Aphanothecaceae</taxon>
        <taxon>Rippkaea</taxon>
        <taxon>Rippkaea orientalis</taxon>
    </lineage>
</organism>
<dbReference type="Pfam" id="PF01590">
    <property type="entry name" value="GAF"/>
    <property type="match status" value="5"/>
</dbReference>
<dbReference type="Gene3D" id="3.30.450.40">
    <property type="match status" value="5"/>
</dbReference>
<dbReference type="OrthoDB" id="518094at2"/>
<dbReference type="CDD" id="cd00130">
    <property type="entry name" value="PAS"/>
    <property type="match status" value="1"/>
</dbReference>
<protein>
    <recommendedName>
        <fullName evidence="2">histidine kinase</fullName>
        <ecNumber evidence="2">2.7.13.3</ecNumber>
    </recommendedName>
</protein>
<feature type="domain" description="Phytochrome chromophore attachment site" evidence="4">
    <location>
        <begin position="791"/>
        <end position="932"/>
    </location>
</feature>
<dbReference type="Proteomes" id="UP000008204">
    <property type="component" value="Chromosome"/>
</dbReference>
<dbReference type="InterPro" id="IPR035965">
    <property type="entry name" value="PAS-like_dom_sf"/>
</dbReference>
<dbReference type="SMART" id="SM00065">
    <property type="entry name" value="GAF"/>
    <property type="match status" value="5"/>
</dbReference>
<dbReference type="PANTHER" id="PTHR43156">
    <property type="entry name" value="STAGE II SPORULATION PROTEIN E-RELATED"/>
    <property type="match status" value="1"/>
</dbReference>
<dbReference type="InterPro" id="IPR003661">
    <property type="entry name" value="HisK_dim/P_dom"/>
</dbReference>
<reference evidence="6" key="1">
    <citation type="journal article" date="2011" name="MBio">
        <title>Novel metabolic attributes of the genus Cyanothece, comprising a group of unicellular nitrogen-fixing Cyanobacteria.</title>
        <authorList>
            <person name="Bandyopadhyay A."/>
            <person name="Elvitigala T."/>
            <person name="Welsh E."/>
            <person name="Stockel J."/>
            <person name="Liberton M."/>
            <person name="Min H."/>
            <person name="Sherman L.A."/>
            <person name="Pakrasi H.B."/>
        </authorList>
    </citation>
    <scope>NUCLEOTIDE SEQUENCE [LARGE SCALE GENOMIC DNA]</scope>
    <source>
        <strain evidence="6">PCC 8801</strain>
    </source>
</reference>
<dbReference type="InterPro" id="IPR016132">
    <property type="entry name" value="Phyto_chromo_attachment"/>
</dbReference>
<evidence type="ECO:0000256" key="2">
    <source>
        <dbReference type="ARBA" id="ARBA00012438"/>
    </source>
</evidence>
<dbReference type="STRING" id="41431.PCC8801_1716"/>